<dbReference type="Proteomes" id="UP000708208">
    <property type="component" value="Unassembled WGS sequence"/>
</dbReference>
<evidence type="ECO:0000313" key="3">
    <source>
        <dbReference type="EMBL" id="CAG7825822.1"/>
    </source>
</evidence>
<proteinExistence type="predicted"/>
<evidence type="ECO:0008006" key="5">
    <source>
        <dbReference type="Google" id="ProtNLM"/>
    </source>
</evidence>
<evidence type="ECO:0000313" key="4">
    <source>
        <dbReference type="Proteomes" id="UP000708208"/>
    </source>
</evidence>
<dbReference type="EMBL" id="CAJVCH010537636">
    <property type="protein sequence ID" value="CAG7825822.1"/>
    <property type="molecule type" value="Genomic_DNA"/>
</dbReference>
<name>A0A8J2PE96_9HEXA</name>
<keyword evidence="4" id="KW-1185">Reference proteome</keyword>
<feature type="coiled-coil region" evidence="1">
    <location>
        <begin position="73"/>
        <end position="100"/>
    </location>
</feature>
<reference evidence="3" key="1">
    <citation type="submission" date="2021-06" db="EMBL/GenBank/DDBJ databases">
        <authorList>
            <person name="Hodson N. C."/>
            <person name="Mongue J. A."/>
            <person name="Jaron S. K."/>
        </authorList>
    </citation>
    <scope>NUCLEOTIDE SEQUENCE</scope>
</reference>
<evidence type="ECO:0000256" key="1">
    <source>
        <dbReference type="SAM" id="Coils"/>
    </source>
</evidence>
<protein>
    <recommendedName>
        <fullName evidence="5">Secreted protein</fullName>
    </recommendedName>
</protein>
<evidence type="ECO:0000256" key="2">
    <source>
        <dbReference type="SAM" id="SignalP"/>
    </source>
</evidence>
<accession>A0A8J2PE96</accession>
<feature type="chain" id="PRO_5035200650" description="Secreted protein" evidence="2">
    <location>
        <begin position="21"/>
        <end position="110"/>
    </location>
</feature>
<organism evidence="3 4">
    <name type="scientific">Allacma fusca</name>
    <dbReference type="NCBI Taxonomy" id="39272"/>
    <lineage>
        <taxon>Eukaryota</taxon>
        <taxon>Metazoa</taxon>
        <taxon>Ecdysozoa</taxon>
        <taxon>Arthropoda</taxon>
        <taxon>Hexapoda</taxon>
        <taxon>Collembola</taxon>
        <taxon>Symphypleona</taxon>
        <taxon>Sminthuridae</taxon>
        <taxon>Allacma</taxon>
    </lineage>
</organism>
<keyword evidence="2" id="KW-0732">Signal</keyword>
<gene>
    <name evidence="3" type="ORF">AFUS01_LOCUS35910</name>
</gene>
<dbReference type="AlphaFoldDB" id="A0A8J2PE96"/>
<keyword evidence="1" id="KW-0175">Coiled coil</keyword>
<feature type="signal peptide" evidence="2">
    <location>
        <begin position="1"/>
        <end position="20"/>
    </location>
</feature>
<sequence>MKQFMLAIVVTLAISSLASPQLARLSLQSVGGPSLSAPSKILSPVSGNVLDGTVGVPASGADQTKDIGETVNMAAIEETLKKLEEELKVAEVLTLTEELEEVQGKLEQVQ</sequence>
<comment type="caution">
    <text evidence="3">The sequence shown here is derived from an EMBL/GenBank/DDBJ whole genome shotgun (WGS) entry which is preliminary data.</text>
</comment>